<proteinExistence type="inferred from homology"/>
<organism evidence="7 8">
    <name type="scientific">Neolewinella xylanilytica</name>
    <dbReference type="NCBI Taxonomy" id="1514080"/>
    <lineage>
        <taxon>Bacteria</taxon>
        <taxon>Pseudomonadati</taxon>
        <taxon>Bacteroidota</taxon>
        <taxon>Saprospiria</taxon>
        <taxon>Saprospirales</taxon>
        <taxon>Lewinellaceae</taxon>
        <taxon>Neolewinella</taxon>
    </lineage>
</organism>
<accession>A0A2S6I035</accession>
<evidence type="ECO:0000256" key="5">
    <source>
        <dbReference type="HAMAP-Rule" id="MF_00539"/>
    </source>
</evidence>
<dbReference type="Pfam" id="PF01016">
    <property type="entry name" value="Ribosomal_L27"/>
    <property type="match status" value="1"/>
</dbReference>
<evidence type="ECO:0000256" key="3">
    <source>
        <dbReference type="ARBA" id="ARBA00023274"/>
    </source>
</evidence>
<evidence type="ECO:0000256" key="6">
    <source>
        <dbReference type="SAM" id="MobiDB-lite"/>
    </source>
</evidence>
<dbReference type="Proteomes" id="UP000237662">
    <property type="component" value="Unassembled WGS sequence"/>
</dbReference>
<keyword evidence="3 5" id="KW-0687">Ribonucleoprotein</keyword>
<feature type="compositionally biased region" description="Low complexity" evidence="6">
    <location>
        <begin position="89"/>
        <end position="109"/>
    </location>
</feature>
<dbReference type="PRINTS" id="PR00063">
    <property type="entry name" value="RIBOSOMALL27"/>
</dbReference>
<dbReference type="Pfam" id="PF14520">
    <property type="entry name" value="HHH_5"/>
    <property type="match status" value="1"/>
</dbReference>
<dbReference type="PROSITE" id="PS00831">
    <property type="entry name" value="RIBOSOMAL_L27"/>
    <property type="match status" value="1"/>
</dbReference>
<dbReference type="Gene3D" id="2.40.50.100">
    <property type="match status" value="1"/>
</dbReference>
<reference evidence="7 8" key="1">
    <citation type="submission" date="2018-02" db="EMBL/GenBank/DDBJ databases">
        <title>Genomic Encyclopedia of Archaeal and Bacterial Type Strains, Phase II (KMG-II): from individual species to whole genera.</title>
        <authorList>
            <person name="Goeker M."/>
        </authorList>
    </citation>
    <scope>NUCLEOTIDE SEQUENCE [LARGE SCALE GENOMIC DNA]</scope>
    <source>
        <strain evidence="7 8">DSM 29526</strain>
    </source>
</reference>
<evidence type="ECO:0000313" key="7">
    <source>
        <dbReference type="EMBL" id="PPK84044.1"/>
    </source>
</evidence>
<evidence type="ECO:0000313" key="8">
    <source>
        <dbReference type="Proteomes" id="UP000237662"/>
    </source>
</evidence>
<feature type="compositionally biased region" description="Basic and acidic residues" evidence="6">
    <location>
        <begin position="117"/>
        <end position="129"/>
    </location>
</feature>
<feature type="region of interest" description="Disordered" evidence="6">
    <location>
        <begin position="1"/>
        <end position="20"/>
    </location>
</feature>
<comment type="similarity">
    <text evidence="1 5">Belongs to the bacterial ribosomal protein bL27 family.</text>
</comment>
<dbReference type="NCBIfam" id="TIGR00062">
    <property type="entry name" value="L27"/>
    <property type="match status" value="1"/>
</dbReference>
<dbReference type="InterPro" id="IPR001684">
    <property type="entry name" value="Ribosomal_bL27"/>
</dbReference>
<evidence type="ECO:0000256" key="4">
    <source>
        <dbReference type="ARBA" id="ARBA00035175"/>
    </source>
</evidence>
<evidence type="ECO:0000256" key="1">
    <source>
        <dbReference type="ARBA" id="ARBA00010797"/>
    </source>
</evidence>
<evidence type="ECO:0000256" key="2">
    <source>
        <dbReference type="ARBA" id="ARBA00022980"/>
    </source>
</evidence>
<dbReference type="Gene3D" id="1.10.150.20">
    <property type="entry name" value="5' to 3' exonuclease, C-terminal subdomain"/>
    <property type="match status" value="1"/>
</dbReference>
<dbReference type="GO" id="GO:0022625">
    <property type="term" value="C:cytosolic large ribosomal subunit"/>
    <property type="evidence" value="ECO:0007669"/>
    <property type="project" value="TreeGrafter"/>
</dbReference>
<dbReference type="InterPro" id="IPR018261">
    <property type="entry name" value="Ribosomal_bL27_CS"/>
</dbReference>
<protein>
    <recommendedName>
        <fullName evidence="4 5">Large ribosomal subunit protein bL27</fullName>
    </recommendedName>
</protein>
<gene>
    <name evidence="5" type="primary">rpmA</name>
    <name evidence="7" type="ORF">CLV84_4194</name>
</gene>
<dbReference type="SUPFAM" id="SSF110324">
    <property type="entry name" value="Ribosomal L27 protein-like"/>
    <property type="match status" value="1"/>
</dbReference>
<sequence>MAHKKGVGSTDNGRDSKSKRLGVKLFGGQSAEAGNIIIRQRGTKYHPGENVYMGKDFTIHAKVAGKVSFSKSRLNRMFVSIDPADAVATNGNGNGNGSSSRSASPSNAGQPAKSRTSVKENTEPVHMEDAPEMPSVAPGITDEAELAAANADQGDALNTAEVTGSDRPEEVVLPSGKKYKINDLTVIEGVGPGIAGILSAAGIKSWEALADADVDFLKEQLADAGGNYSSHDPSTWPKQARLAADQNWGELEELQNSLHGGRAVEEE</sequence>
<feature type="region of interest" description="Disordered" evidence="6">
    <location>
        <begin position="89"/>
        <end position="137"/>
    </location>
</feature>
<keyword evidence="8" id="KW-1185">Reference proteome</keyword>
<dbReference type="EMBL" id="PTJC01000009">
    <property type="protein sequence ID" value="PPK84044.1"/>
    <property type="molecule type" value="Genomic_DNA"/>
</dbReference>
<dbReference type="PANTHER" id="PTHR15893">
    <property type="entry name" value="RIBOSOMAL PROTEIN L27"/>
    <property type="match status" value="1"/>
</dbReference>
<dbReference type="PANTHER" id="PTHR15893:SF0">
    <property type="entry name" value="LARGE RIBOSOMAL SUBUNIT PROTEIN BL27M"/>
    <property type="match status" value="1"/>
</dbReference>
<name>A0A2S6I035_9BACT</name>
<dbReference type="HAMAP" id="MF_00539">
    <property type="entry name" value="Ribosomal_bL27"/>
    <property type="match status" value="1"/>
</dbReference>
<dbReference type="GO" id="GO:0006412">
    <property type="term" value="P:translation"/>
    <property type="evidence" value="ECO:0007669"/>
    <property type="project" value="UniProtKB-UniRule"/>
</dbReference>
<dbReference type="AlphaFoldDB" id="A0A2S6I035"/>
<keyword evidence="2 5" id="KW-0689">Ribosomal protein</keyword>
<dbReference type="OrthoDB" id="9803474at2"/>
<dbReference type="GO" id="GO:0003735">
    <property type="term" value="F:structural constituent of ribosome"/>
    <property type="evidence" value="ECO:0007669"/>
    <property type="project" value="InterPro"/>
</dbReference>
<dbReference type="FunFam" id="2.40.50.100:FF:000020">
    <property type="entry name" value="50S ribosomal protein L27"/>
    <property type="match status" value="1"/>
</dbReference>
<comment type="caution">
    <text evidence="7">The sequence shown here is derived from an EMBL/GenBank/DDBJ whole genome shotgun (WGS) entry which is preliminary data.</text>
</comment>